<proteinExistence type="predicted"/>
<dbReference type="AlphaFoldDB" id="A0ABD3CHG3"/>
<accession>A0ABD3CHG3</accession>
<evidence type="ECO:0000313" key="1">
    <source>
        <dbReference type="EMBL" id="KAL3629353.1"/>
    </source>
</evidence>
<protein>
    <submittedName>
        <fullName evidence="1">Uncharacterized protein</fullName>
    </submittedName>
</protein>
<sequence length="178" mass="20412">MNAFKTAIQVQFDGIEAQLNGIIGRLDAIDARLDATDTRLDAIDARLDAVEARREADIARSYNLRIDFTMYTEPFYPVVKYIRGHPVQPGLPPNMEHVNFKPEYAVGDLPPIGLVPSNYGDFIDFHCMDFVPMRKRLRAIFWFYNDDRLKLGGNADRATCDNAIHKIKYYLLYSLTHP</sequence>
<keyword evidence="2" id="KW-1185">Reference proteome</keyword>
<evidence type="ECO:0000313" key="2">
    <source>
        <dbReference type="Proteomes" id="UP001632038"/>
    </source>
</evidence>
<dbReference type="Proteomes" id="UP001632038">
    <property type="component" value="Unassembled WGS sequence"/>
</dbReference>
<name>A0ABD3CHG3_9LAMI</name>
<gene>
    <name evidence="1" type="ORF">CASFOL_026575</name>
</gene>
<dbReference type="Gene3D" id="1.20.5.110">
    <property type="match status" value="1"/>
</dbReference>
<reference evidence="2" key="1">
    <citation type="journal article" date="2024" name="IScience">
        <title>Strigolactones Initiate the Formation of Haustorium-like Structures in Castilleja.</title>
        <authorList>
            <person name="Buerger M."/>
            <person name="Peterson D."/>
            <person name="Chory J."/>
        </authorList>
    </citation>
    <scope>NUCLEOTIDE SEQUENCE [LARGE SCALE GENOMIC DNA]</scope>
</reference>
<organism evidence="1 2">
    <name type="scientific">Castilleja foliolosa</name>
    <dbReference type="NCBI Taxonomy" id="1961234"/>
    <lineage>
        <taxon>Eukaryota</taxon>
        <taxon>Viridiplantae</taxon>
        <taxon>Streptophyta</taxon>
        <taxon>Embryophyta</taxon>
        <taxon>Tracheophyta</taxon>
        <taxon>Spermatophyta</taxon>
        <taxon>Magnoliopsida</taxon>
        <taxon>eudicotyledons</taxon>
        <taxon>Gunneridae</taxon>
        <taxon>Pentapetalae</taxon>
        <taxon>asterids</taxon>
        <taxon>lamiids</taxon>
        <taxon>Lamiales</taxon>
        <taxon>Orobanchaceae</taxon>
        <taxon>Pedicularideae</taxon>
        <taxon>Castillejinae</taxon>
        <taxon>Castilleja</taxon>
    </lineage>
</organism>
<dbReference type="EMBL" id="JAVIJP010000034">
    <property type="protein sequence ID" value="KAL3629353.1"/>
    <property type="molecule type" value="Genomic_DNA"/>
</dbReference>
<comment type="caution">
    <text evidence="1">The sequence shown here is derived from an EMBL/GenBank/DDBJ whole genome shotgun (WGS) entry which is preliminary data.</text>
</comment>